<feature type="transmembrane region" description="Helical" evidence="6">
    <location>
        <begin position="61"/>
        <end position="82"/>
    </location>
</feature>
<evidence type="ECO:0000256" key="3">
    <source>
        <dbReference type="ARBA" id="ARBA00022692"/>
    </source>
</evidence>
<dbReference type="PRINTS" id="PR00259">
    <property type="entry name" value="TMFOUR"/>
</dbReference>
<evidence type="ECO:0000256" key="5">
    <source>
        <dbReference type="ARBA" id="ARBA00023136"/>
    </source>
</evidence>
<accession>A0A7R8YUF9</accession>
<organism evidence="7 8">
    <name type="scientific">Hermetia illucens</name>
    <name type="common">Black soldier fly</name>
    <dbReference type="NCBI Taxonomy" id="343691"/>
    <lineage>
        <taxon>Eukaryota</taxon>
        <taxon>Metazoa</taxon>
        <taxon>Ecdysozoa</taxon>
        <taxon>Arthropoda</taxon>
        <taxon>Hexapoda</taxon>
        <taxon>Insecta</taxon>
        <taxon>Pterygota</taxon>
        <taxon>Neoptera</taxon>
        <taxon>Endopterygota</taxon>
        <taxon>Diptera</taxon>
        <taxon>Brachycera</taxon>
        <taxon>Stratiomyomorpha</taxon>
        <taxon>Stratiomyidae</taxon>
        <taxon>Hermetiinae</taxon>
        <taxon>Hermetia</taxon>
    </lineage>
</organism>
<name>A0A7R8YUF9_HERIL</name>
<evidence type="ECO:0000256" key="4">
    <source>
        <dbReference type="ARBA" id="ARBA00022989"/>
    </source>
</evidence>
<protein>
    <recommendedName>
        <fullName evidence="6">Tetraspanin</fullName>
    </recommendedName>
</protein>
<dbReference type="OMA" id="DMLMRTM"/>
<dbReference type="PANTHER" id="PTHR19282:SF28">
    <property type="entry name" value="TETRASPANIN"/>
    <property type="match status" value="1"/>
</dbReference>
<keyword evidence="8" id="KW-1185">Reference proteome</keyword>
<dbReference type="PIRSF" id="PIRSF002419">
    <property type="entry name" value="Tetraspanin"/>
    <property type="match status" value="1"/>
</dbReference>
<gene>
    <name evidence="7" type="ORF">HERILL_LOCUS8577</name>
</gene>
<reference evidence="7 8" key="1">
    <citation type="submission" date="2020-11" db="EMBL/GenBank/DDBJ databases">
        <authorList>
            <person name="Wallbank WR R."/>
            <person name="Pardo Diaz C."/>
            <person name="Kozak K."/>
            <person name="Martin S."/>
            <person name="Jiggins C."/>
            <person name="Moest M."/>
            <person name="Warren A I."/>
            <person name="Generalovic N T."/>
            <person name="Byers J.R.P. K."/>
            <person name="Montejo-Kovacevich G."/>
            <person name="Yen C E."/>
        </authorList>
    </citation>
    <scope>NUCLEOTIDE SEQUENCE [LARGE SCALE GENOMIC DNA]</scope>
</reference>
<dbReference type="SUPFAM" id="SSF48652">
    <property type="entry name" value="Tetraspanin"/>
    <property type="match status" value="1"/>
</dbReference>
<keyword evidence="4 6" id="KW-1133">Transmembrane helix</keyword>
<evidence type="ECO:0000256" key="6">
    <source>
        <dbReference type="RuleBase" id="RU361218"/>
    </source>
</evidence>
<dbReference type="CDD" id="cd03127">
    <property type="entry name" value="tetraspanin_LEL"/>
    <property type="match status" value="1"/>
</dbReference>
<dbReference type="Proteomes" id="UP000594454">
    <property type="component" value="Chromosome 3"/>
</dbReference>
<dbReference type="Pfam" id="PF00335">
    <property type="entry name" value="Tetraspanin"/>
    <property type="match status" value="1"/>
</dbReference>
<dbReference type="Gene3D" id="1.10.1450.10">
    <property type="entry name" value="Tetraspanin"/>
    <property type="match status" value="1"/>
</dbReference>
<dbReference type="InterPro" id="IPR018499">
    <property type="entry name" value="Tetraspanin/Peripherin"/>
</dbReference>
<dbReference type="GO" id="GO:0005886">
    <property type="term" value="C:plasma membrane"/>
    <property type="evidence" value="ECO:0007669"/>
    <property type="project" value="TreeGrafter"/>
</dbReference>
<sequence length="293" mass="32230">MAADNPYNLNAGMKCVKYMLIIINFMFLLTSILLILVGTTIQTIFGDFKTFIYENFLSPPALLVAVGCILMIVATFGCFGALRESTMLINVYGVFLLLVFILEVAAAIAAFALQGQIYNMLVRTMGSALHFYETDEAAHAAVDFMQEGLQCCGVFDPKDWDTLLNVPEGNDTSKLYVPNSCCAGFNDDSQECVFYYTSGCLNRMVFVISQSATLIATGATTVAFVQLLGVVCAFMLAKTIRRTKSLRAARKWQLQHSLGLDASGKSVYDPQYTQLEKSELTTEPITYKSPSVN</sequence>
<dbReference type="InterPro" id="IPR000301">
    <property type="entry name" value="Tetraspanin_animals"/>
</dbReference>
<comment type="subcellular location">
    <subcellularLocation>
        <location evidence="1 6">Membrane</location>
        <topology evidence="1 6">Multi-pass membrane protein</topology>
    </subcellularLocation>
</comment>
<evidence type="ECO:0000256" key="1">
    <source>
        <dbReference type="ARBA" id="ARBA00004141"/>
    </source>
</evidence>
<dbReference type="PANTHER" id="PTHR19282">
    <property type="entry name" value="TETRASPANIN"/>
    <property type="match status" value="1"/>
</dbReference>
<feature type="transmembrane region" description="Helical" evidence="6">
    <location>
        <begin position="89"/>
        <end position="113"/>
    </location>
</feature>
<keyword evidence="3 6" id="KW-0812">Transmembrane</keyword>
<evidence type="ECO:0000313" key="7">
    <source>
        <dbReference type="EMBL" id="CAD7085757.1"/>
    </source>
</evidence>
<proteinExistence type="inferred from homology"/>
<dbReference type="OrthoDB" id="10051815at2759"/>
<dbReference type="InParanoid" id="A0A7R8YUF9"/>
<dbReference type="InterPro" id="IPR008952">
    <property type="entry name" value="Tetraspanin_EC2_sf"/>
</dbReference>
<feature type="transmembrane region" description="Helical" evidence="6">
    <location>
        <begin position="214"/>
        <end position="237"/>
    </location>
</feature>
<dbReference type="EMBL" id="LR899011">
    <property type="protein sequence ID" value="CAD7085757.1"/>
    <property type="molecule type" value="Genomic_DNA"/>
</dbReference>
<feature type="transmembrane region" description="Helical" evidence="6">
    <location>
        <begin position="18"/>
        <end position="41"/>
    </location>
</feature>
<evidence type="ECO:0000313" key="8">
    <source>
        <dbReference type="Proteomes" id="UP000594454"/>
    </source>
</evidence>
<dbReference type="AlphaFoldDB" id="A0A7R8YUF9"/>
<evidence type="ECO:0000256" key="2">
    <source>
        <dbReference type="ARBA" id="ARBA00006840"/>
    </source>
</evidence>
<keyword evidence="5 6" id="KW-0472">Membrane</keyword>
<dbReference type="FunCoup" id="A0A7R8YUF9">
    <property type="interactions" value="42"/>
</dbReference>
<comment type="similarity">
    <text evidence="2 6">Belongs to the tetraspanin (TM4SF) family.</text>
</comment>